<keyword evidence="1" id="KW-0812">Transmembrane</keyword>
<protein>
    <submittedName>
        <fullName evidence="2">Uncharacterized protein</fullName>
    </submittedName>
</protein>
<feature type="transmembrane region" description="Helical" evidence="1">
    <location>
        <begin position="36"/>
        <end position="55"/>
    </location>
</feature>
<feature type="non-terminal residue" evidence="2">
    <location>
        <position position="1"/>
    </location>
</feature>
<reference evidence="2" key="1">
    <citation type="journal article" date="2015" name="Nature">
        <title>Complex archaea that bridge the gap between prokaryotes and eukaryotes.</title>
        <authorList>
            <person name="Spang A."/>
            <person name="Saw J.H."/>
            <person name="Jorgensen S.L."/>
            <person name="Zaremba-Niedzwiedzka K."/>
            <person name="Martijn J."/>
            <person name="Lind A.E."/>
            <person name="van Eijk R."/>
            <person name="Schleper C."/>
            <person name="Guy L."/>
            <person name="Ettema T.J."/>
        </authorList>
    </citation>
    <scope>NUCLEOTIDE SEQUENCE</scope>
</reference>
<name>A0A0F9AMQ0_9ZZZZ</name>
<evidence type="ECO:0000256" key="1">
    <source>
        <dbReference type="SAM" id="Phobius"/>
    </source>
</evidence>
<dbReference type="EMBL" id="LAZR01041972">
    <property type="protein sequence ID" value="KKL10655.1"/>
    <property type="molecule type" value="Genomic_DNA"/>
</dbReference>
<keyword evidence="1" id="KW-0472">Membrane</keyword>
<organism evidence="2">
    <name type="scientific">marine sediment metagenome</name>
    <dbReference type="NCBI Taxonomy" id="412755"/>
    <lineage>
        <taxon>unclassified sequences</taxon>
        <taxon>metagenomes</taxon>
        <taxon>ecological metagenomes</taxon>
    </lineage>
</organism>
<proteinExistence type="predicted"/>
<dbReference type="AlphaFoldDB" id="A0A0F9AMQ0"/>
<accession>A0A0F9AMQ0</accession>
<gene>
    <name evidence="2" type="ORF">LCGC14_2553630</name>
</gene>
<evidence type="ECO:0000313" key="2">
    <source>
        <dbReference type="EMBL" id="KKL10655.1"/>
    </source>
</evidence>
<comment type="caution">
    <text evidence="2">The sequence shown here is derived from an EMBL/GenBank/DDBJ whole genome shotgun (WGS) entry which is preliminary data.</text>
</comment>
<keyword evidence="1" id="KW-1133">Transmembrane helix</keyword>
<sequence length="58" mass="6248">AEKKRNNKIEKLEDKTTVLEQSDSNRSAVKKALGRYFVVGCAILAAAGTIITIISKVG</sequence>